<organism evidence="2 3">
    <name type="scientific">Nocardioides glacieisoli</name>
    <dbReference type="NCBI Taxonomy" id="1168730"/>
    <lineage>
        <taxon>Bacteria</taxon>
        <taxon>Bacillati</taxon>
        <taxon>Actinomycetota</taxon>
        <taxon>Actinomycetes</taxon>
        <taxon>Propionibacteriales</taxon>
        <taxon>Nocardioidaceae</taxon>
        <taxon>Nocardioides</taxon>
    </lineage>
</organism>
<gene>
    <name evidence="2" type="ORF">EUA06_18510</name>
</gene>
<feature type="transmembrane region" description="Helical" evidence="1">
    <location>
        <begin position="12"/>
        <end position="31"/>
    </location>
</feature>
<sequence>MSWLRDFGPLVVTWMGIQVLLMCMFGMWAGWHGWQRRLGTRVVRLARPVRPAPLAPRGRPVEQVAADLRRLRVAFARDGLRFAKWEGTRLAYDAALAEGADAFEIPHLLALLPAGVERDVERARVERLLEDVGLLLGDRAA</sequence>
<evidence type="ECO:0000313" key="3">
    <source>
        <dbReference type="Proteomes" id="UP000291838"/>
    </source>
</evidence>
<accession>A0A4Q2RJL9</accession>
<evidence type="ECO:0000256" key="1">
    <source>
        <dbReference type="SAM" id="Phobius"/>
    </source>
</evidence>
<keyword evidence="3" id="KW-1185">Reference proteome</keyword>
<proteinExistence type="predicted"/>
<evidence type="ECO:0000313" key="2">
    <source>
        <dbReference type="EMBL" id="RYB88777.1"/>
    </source>
</evidence>
<keyword evidence="1" id="KW-0472">Membrane</keyword>
<name>A0A4Q2RJL9_9ACTN</name>
<dbReference type="Proteomes" id="UP000291838">
    <property type="component" value="Unassembled WGS sequence"/>
</dbReference>
<protein>
    <submittedName>
        <fullName evidence="2">Uncharacterized protein</fullName>
    </submittedName>
</protein>
<comment type="caution">
    <text evidence="2">The sequence shown here is derived from an EMBL/GenBank/DDBJ whole genome shotgun (WGS) entry which is preliminary data.</text>
</comment>
<reference evidence="2 3" key="1">
    <citation type="submission" date="2019-01" db="EMBL/GenBank/DDBJ databases">
        <title>Novel species of Nocardioides.</title>
        <authorList>
            <person name="Liu Q."/>
            <person name="Xin Y.-H."/>
        </authorList>
    </citation>
    <scope>NUCLEOTIDE SEQUENCE [LARGE SCALE GENOMIC DNA]</scope>
    <source>
        <strain evidence="2 3">HLT3-15</strain>
    </source>
</reference>
<dbReference type="AlphaFoldDB" id="A0A4Q2RJL9"/>
<dbReference type="OrthoDB" id="5198389at2"/>
<dbReference type="EMBL" id="SDWS01000010">
    <property type="protein sequence ID" value="RYB88777.1"/>
    <property type="molecule type" value="Genomic_DNA"/>
</dbReference>
<keyword evidence="1" id="KW-1133">Transmembrane helix</keyword>
<dbReference type="RefSeq" id="WP_129478557.1">
    <property type="nucleotide sequence ID" value="NZ_SDWS01000010.1"/>
</dbReference>
<keyword evidence="1" id="KW-0812">Transmembrane</keyword>